<reference evidence="1 2" key="1">
    <citation type="submission" date="2019-04" db="EMBL/GenBank/DDBJ databases">
        <title>An improved genome assembly and genetic linkage map for asparagus bean, Vigna unguiculata ssp. sesquipedialis.</title>
        <authorList>
            <person name="Xia Q."/>
            <person name="Zhang R."/>
            <person name="Dong Y."/>
        </authorList>
    </citation>
    <scope>NUCLEOTIDE SEQUENCE [LARGE SCALE GENOMIC DNA]</scope>
    <source>
        <tissue evidence="1">Leaf</tissue>
    </source>
</reference>
<protein>
    <submittedName>
        <fullName evidence="1">Uncharacterized protein</fullName>
    </submittedName>
</protein>
<dbReference type="AlphaFoldDB" id="A0A4D6LFU9"/>
<dbReference type="Proteomes" id="UP000501690">
    <property type="component" value="Linkage Group LG3"/>
</dbReference>
<proteinExistence type="predicted"/>
<gene>
    <name evidence="1" type="ORF">DEO72_LG3g2048</name>
</gene>
<evidence type="ECO:0000313" key="2">
    <source>
        <dbReference type="Proteomes" id="UP000501690"/>
    </source>
</evidence>
<organism evidence="1 2">
    <name type="scientific">Vigna unguiculata</name>
    <name type="common">Cowpea</name>
    <dbReference type="NCBI Taxonomy" id="3917"/>
    <lineage>
        <taxon>Eukaryota</taxon>
        <taxon>Viridiplantae</taxon>
        <taxon>Streptophyta</taxon>
        <taxon>Embryophyta</taxon>
        <taxon>Tracheophyta</taxon>
        <taxon>Spermatophyta</taxon>
        <taxon>Magnoliopsida</taxon>
        <taxon>eudicotyledons</taxon>
        <taxon>Gunneridae</taxon>
        <taxon>Pentapetalae</taxon>
        <taxon>rosids</taxon>
        <taxon>fabids</taxon>
        <taxon>Fabales</taxon>
        <taxon>Fabaceae</taxon>
        <taxon>Papilionoideae</taxon>
        <taxon>50 kb inversion clade</taxon>
        <taxon>NPAAA clade</taxon>
        <taxon>indigoferoid/millettioid clade</taxon>
        <taxon>Phaseoleae</taxon>
        <taxon>Vigna</taxon>
    </lineage>
</organism>
<accession>A0A4D6LFU9</accession>
<dbReference type="EMBL" id="CP039347">
    <property type="protein sequence ID" value="QCD87512.1"/>
    <property type="molecule type" value="Genomic_DNA"/>
</dbReference>
<name>A0A4D6LFU9_VIGUN</name>
<evidence type="ECO:0000313" key="1">
    <source>
        <dbReference type="EMBL" id="QCD87512.1"/>
    </source>
</evidence>
<sequence>MQVRAVGHATMTVVSNDGVTGASFGELQWQSNMDGRPWKMTAAECDGCRVGWCERERMRD</sequence>
<keyword evidence="2" id="KW-1185">Reference proteome</keyword>